<dbReference type="FunFam" id="3.40.605.10:FF:000012">
    <property type="entry name" value="NAD-dependent succinate-semialdehyde dehydrogenase"/>
    <property type="match status" value="1"/>
</dbReference>
<keyword evidence="3" id="KW-0560">Oxidoreductase</keyword>
<accession>A0A1D8IKY1</accession>
<sequence>MSFPSINPATGETVATYAAMTGVQVDDALNRCVEAQRTWAKMSFAARAQRMHALSDQLLAGKAEYAALMSHEMGKLHAQGIAEIEKCAWVCRFYADHAEAFLTPETVETEAHRSFVNFRPMGVVLAIMPWNYPFWQVLRFAAPTLMAGNGAVLKHAPNVFGSSLAIETLFREAGFPEHLFRSLLIDIPETTAAIHDPRIAAVSITSSVRAGRAVAAEAGRALKKCVLELGGSDPFIVLEDADLDRAVEAGITARFQNSGQSCIAAKRFIVVDAVYDDFERRFVEAVHRLRMGDPMDAATQVGPQARVDLRDELADQVQRTARAGARILAGGEVPTGPGAFYPPTVLAGVEAGMAAWSEELFGPVATLIRVPDEAEAIRVANATEFGLSGSVWTRDLARGERIAAHEIESGAAFVNSMSKSDPRMPFGGIRHSGYGRELSIYGIREFVNIHAVWVEAPS</sequence>
<dbReference type="GO" id="GO:0004030">
    <property type="term" value="F:aldehyde dehydrogenase [NAD(P)+] activity"/>
    <property type="evidence" value="ECO:0007669"/>
    <property type="project" value="InterPro"/>
</dbReference>
<dbReference type="InterPro" id="IPR016162">
    <property type="entry name" value="Ald_DH_N"/>
</dbReference>
<dbReference type="InterPro" id="IPR016161">
    <property type="entry name" value="Ald_DH/histidinol_DH"/>
</dbReference>
<dbReference type="InterPro" id="IPR047110">
    <property type="entry name" value="GABD/Sad-like"/>
</dbReference>
<dbReference type="Pfam" id="PF00171">
    <property type="entry name" value="Aldedh"/>
    <property type="match status" value="1"/>
</dbReference>
<evidence type="ECO:0000259" key="4">
    <source>
        <dbReference type="Pfam" id="PF00171"/>
    </source>
</evidence>
<reference evidence="6" key="1">
    <citation type="submission" date="2016-09" db="EMBL/GenBank/DDBJ databases">
        <title>Acidihalobacter prosperus F5.</title>
        <authorList>
            <person name="Khaleque H.N."/>
            <person name="Ramsay J.P."/>
            <person name="Kaksonen A.H."/>
            <person name="Boxall N.J."/>
            <person name="Watkin E.L.J."/>
        </authorList>
    </citation>
    <scope>NUCLEOTIDE SEQUENCE [LARGE SCALE GENOMIC DNA]</scope>
    <source>
        <strain evidence="6">F5</strain>
    </source>
</reference>
<evidence type="ECO:0000313" key="6">
    <source>
        <dbReference type="Proteomes" id="UP000095401"/>
    </source>
</evidence>
<dbReference type="PANTHER" id="PTHR43217">
    <property type="entry name" value="SUCCINATE SEMIALDEHYDE DEHYDROGENASE [NAD(P)+] SAD"/>
    <property type="match status" value="1"/>
</dbReference>
<protein>
    <submittedName>
        <fullName evidence="5">Succinate-semialdehyde dehydrogenase</fullName>
    </submittedName>
</protein>
<dbReference type="Gene3D" id="3.40.309.10">
    <property type="entry name" value="Aldehyde Dehydrogenase, Chain A, domain 2"/>
    <property type="match status" value="1"/>
</dbReference>
<dbReference type="GO" id="GO:0004777">
    <property type="term" value="F:succinate-semialdehyde dehydrogenase (NAD+) activity"/>
    <property type="evidence" value="ECO:0007669"/>
    <property type="project" value="TreeGrafter"/>
</dbReference>
<name>A0A1D8IKY1_9GAMM</name>
<dbReference type="PROSITE" id="PS00070">
    <property type="entry name" value="ALDEHYDE_DEHYDR_CYS"/>
    <property type="match status" value="1"/>
</dbReference>
<dbReference type="SUPFAM" id="SSF53720">
    <property type="entry name" value="ALDH-like"/>
    <property type="match status" value="1"/>
</dbReference>
<dbReference type="Gene3D" id="3.40.605.10">
    <property type="entry name" value="Aldehyde Dehydrogenase, Chain A, domain 1"/>
    <property type="match status" value="1"/>
</dbReference>
<organism evidence="5 6">
    <name type="scientific">Acidihalobacter yilgarnensis</name>
    <dbReference type="NCBI Taxonomy" id="2819280"/>
    <lineage>
        <taxon>Bacteria</taxon>
        <taxon>Pseudomonadati</taxon>
        <taxon>Pseudomonadota</taxon>
        <taxon>Gammaproteobacteria</taxon>
        <taxon>Chromatiales</taxon>
        <taxon>Ectothiorhodospiraceae</taxon>
        <taxon>Acidihalobacter</taxon>
    </lineage>
</organism>
<evidence type="ECO:0000256" key="2">
    <source>
        <dbReference type="ARBA" id="ARBA00022857"/>
    </source>
</evidence>
<dbReference type="KEGG" id="aprs:BI364_03105"/>
<dbReference type="CDD" id="cd07100">
    <property type="entry name" value="ALDH_SSADH1_GabD1"/>
    <property type="match status" value="1"/>
</dbReference>
<dbReference type="PANTHER" id="PTHR43217:SF1">
    <property type="entry name" value="SUCCINATE SEMIALDEHYDE DEHYDROGENASE [NAD(P)+] SAD"/>
    <property type="match status" value="1"/>
</dbReference>
<keyword evidence="2" id="KW-0521">NADP</keyword>
<proteinExistence type="inferred from homology"/>
<keyword evidence="6" id="KW-1185">Reference proteome</keyword>
<evidence type="ECO:0000256" key="3">
    <source>
        <dbReference type="ARBA" id="ARBA00023002"/>
    </source>
</evidence>
<evidence type="ECO:0000256" key="1">
    <source>
        <dbReference type="ARBA" id="ARBA00009986"/>
    </source>
</evidence>
<dbReference type="RefSeq" id="WP_070077512.1">
    <property type="nucleotide sequence ID" value="NZ_CP017415.1"/>
</dbReference>
<feature type="domain" description="Aldehyde dehydrogenase" evidence="4">
    <location>
        <begin position="3"/>
        <end position="452"/>
    </location>
</feature>
<dbReference type="Proteomes" id="UP000095401">
    <property type="component" value="Chromosome"/>
</dbReference>
<dbReference type="InterPro" id="IPR016163">
    <property type="entry name" value="Ald_DH_C"/>
</dbReference>
<dbReference type="EMBL" id="CP017415">
    <property type="protein sequence ID" value="AOU97124.1"/>
    <property type="molecule type" value="Genomic_DNA"/>
</dbReference>
<evidence type="ECO:0000313" key="5">
    <source>
        <dbReference type="EMBL" id="AOU97124.1"/>
    </source>
</evidence>
<dbReference type="InterPro" id="IPR016160">
    <property type="entry name" value="Ald_DH_CS_CYS"/>
</dbReference>
<comment type="similarity">
    <text evidence="1">Belongs to the aldehyde dehydrogenase family.</text>
</comment>
<dbReference type="InterPro" id="IPR044148">
    <property type="entry name" value="ALDH_GabD1-like"/>
</dbReference>
<dbReference type="AlphaFoldDB" id="A0A1D8IKY1"/>
<dbReference type="FunFam" id="3.40.309.10:FF:000010">
    <property type="entry name" value="Gamma-aminobutyraldehyde dehydrogenase"/>
    <property type="match status" value="1"/>
</dbReference>
<dbReference type="InterPro" id="IPR015590">
    <property type="entry name" value="Aldehyde_DH_dom"/>
</dbReference>
<gene>
    <name evidence="5" type="ORF">BI364_03105</name>
</gene>